<feature type="signal peptide" evidence="3">
    <location>
        <begin position="1"/>
        <end position="19"/>
    </location>
</feature>
<dbReference type="PANTHER" id="PTHR30469:SF33">
    <property type="entry name" value="SLR1207 PROTEIN"/>
    <property type="match status" value="1"/>
</dbReference>
<dbReference type="InterPro" id="IPR058647">
    <property type="entry name" value="BSH_CzcB-like"/>
</dbReference>
<dbReference type="RefSeq" id="WP_058293479.1">
    <property type="nucleotide sequence ID" value="NZ_CAKJVF010000035.1"/>
</dbReference>
<evidence type="ECO:0000313" key="7">
    <source>
        <dbReference type="Proteomes" id="UP000220840"/>
    </source>
</evidence>
<dbReference type="EMBL" id="PDCJ01000003">
    <property type="protein sequence ID" value="PEG29579.1"/>
    <property type="molecule type" value="Genomic_DNA"/>
</dbReference>
<dbReference type="Proteomes" id="UP000220840">
    <property type="component" value="Unassembled WGS sequence"/>
</dbReference>
<evidence type="ECO:0000256" key="3">
    <source>
        <dbReference type="SAM" id="SignalP"/>
    </source>
</evidence>
<dbReference type="Gene3D" id="2.40.420.20">
    <property type="match status" value="1"/>
</dbReference>
<reference evidence="6 7" key="1">
    <citation type="submission" date="2017-10" db="EMBL/GenBank/DDBJ databases">
        <title>Effective Description of Clostridium neonatale sp. nov. linked to necrotizing enterocolitis in neonates and a clarification of species assignable to the genus Clostridium (Prazmowski 1880) emend. Lawson and Rainey 2016.</title>
        <authorList>
            <person name="Bernard K."/>
            <person name="Burdz T."/>
            <person name="Wiebe D."/>
            <person name="Balcewich B."/>
            <person name="Alfa M."/>
            <person name="Bernier A.-M."/>
        </authorList>
    </citation>
    <scope>NUCLEOTIDE SEQUENCE [LARGE SCALE GENOMIC DNA]</scope>
    <source>
        <strain evidence="6 7">LCDC99A005</strain>
    </source>
</reference>
<organism evidence="6 7">
    <name type="scientific">Clostridium neonatale</name>
    <dbReference type="NCBI Taxonomy" id="137838"/>
    <lineage>
        <taxon>Bacteria</taxon>
        <taxon>Bacillati</taxon>
        <taxon>Bacillota</taxon>
        <taxon>Clostridia</taxon>
        <taxon>Eubacteriales</taxon>
        <taxon>Clostridiaceae</taxon>
        <taxon>Clostridium</taxon>
    </lineage>
</organism>
<feature type="coiled-coil region" evidence="2">
    <location>
        <begin position="121"/>
        <end position="148"/>
    </location>
</feature>
<keyword evidence="2" id="KW-0175">Coiled coil</keyword>
<feature type="chain" id="PRO_5038960509" evidence="3">
    <location>
        <begin position="20"/>
        <end position="400"/>
    </location>
</feature>
<dbReference type="InterPro" id="IPR058637">
    <property type="entry name" value="YknX-like_C"/>
</dbReference>
<comment type="similarity">
    <text evidence="1">Belongs to the membrane fusion protein (MFP) (TC 8.A.1) family.</text>
</comment>
<evidence type="ECO:0000259" key="4">
    <source>
        <dbReference type="Pfam" id="PF25973"/>
    </source>
</evidence>
<dbReference type="Pfam" id="PF25973">
    <property type="entry name" value="BSH_CzcB"/>
    <property type="match status" value="1"/>
</dbReference>
<dbReference type="InterPro" id="IPR006143">
    <property type="entry name" value="RND_pump_MFP"/>
</dbReference>
<evidence type="ECO:0000256" key="1">
    <source>
        <dbReference type="ARBA" id="ARBA00009477"/>
    </source>
</evidence>
<gene>
    <name evidence="6" type="ORF">CQ394_16705</name>
</gene>
<protein>
    <submittedName>
        <fullName evidence="6">Efflux RND transporter periplasmic adaptor subunit</fullName>
    </submittedName>
</protein>
<comment type="caution">
    <text evidence="6">The sequence shown here is derived from an EMBL/GenBank/DDBJ whole genome shotgun (WGS) entry which is preliminary data.</text>
</comment>
<dbReference type="NCBIfam" id="TIGR01730">
    <property type="entry name" value="RND_mfp"/>
    <property type="match status" value="1"/>
</dbReference>
<dbReference type="SUPFAM" id="SSF111369">
    <property type="entry name" value="HlyD-like secretion proteins"/>
    <property type="match status" value="2"/>
</dbReference>
<sequence>MKKYLALFLVSITAFSLVGCGSKEVQQEDKSVAVSVKAAKNGEIKNTNTFIGTTKIKDETAVSVEIGGTVESIKVEVGQQVHKGDVLLTIKGDDVRDGVNTARAAVESAKASSDSNIEQTKIQMESSLKSAQLAYDEAKRNYDIQTELYEADVISEDTYKQAEKGYNQAKDALDSAIKSYDELLPKVVEAGQKGVEQAQASYDSAARNIDKLTLTAPVDGIITAKNCNENELISQQGAAFVISNPNILQVDLKITANDLDKFAVGKEVKVIIGDDETTGTVKTVPTTVDNSSSLYNVEILVDNGEGKFKAGVSAEVEVSIEEESGVITIPRKAIIEEDDKKYVYIVTKENKASKVEVQTGIETAEEIEITSGVSDSDTIVIGGTSLIDDGSKLFPVVKED</sequence>
<dbReference type="Gene3D" id="2.40.50.100">
    <property type="match status" value="1"/>
</dbReference>
<dbReference type="PANTHER" id="PTHR30469">
    <property type="entry name" value="MULTIDRUG RESISTANCE PROTEIN MDTA"/>
    <property type="match status" value="1"/>
</dbReference>
<dbReference type="PROSITE" id="PS51257">
    <property type="entry name" value="PROKAR_LIPOPROTEIN"/>
    <property type="match status" value="1"/>
</dbReference>
<dbReference type="STRING" id="137838.GCA_001458595_00520"/>
<evidence type="ECO:0000256" key="2">
    <source>
        <dbReference type="SAM" id="Coils"/>
    </source>
</evidence>
<evidence type="ECO:0000259" key="5">
    <source>
        <dbReference type="Pfam" id="PF25989"/>
    </source>
</evidence>
<evidence type="ECO:0000313" key="6">
    <source>
        <dbReference type="EMBL" id="PEG29579.1"/>
    </source>
</evidence>
<dbReference type="GO" id="GO:1990281">
    <property type="term" value="C:efflux pump complex"/>
    <property type="evidence" value="ECO:0007669"/>
    <property type="project" value="TreeGrafter"/>
</dbReference>
<keyword evidence="3" id="KW-0732">Signal</keyword>
<accession>A0A2A7MDA7</accession>
<keyword evidence="7" id="KW-1185">Reference proteome</keyword>
<dbReference type="AlphaFoldDB" id="A0A2A7MDA7"/>
<dbReference type="Gene3D" id="2.40.30.170">
    <property type="match status" value="1"/>
</dbReference>
<dbReference type="GO" id="GO:0015562">
    <property type="term" value="F:efflux transmembrane transporter activity"/>
    <property type="evidence" value="ECO:0007669"/>
    <property type="project" value="TreeGrafter"/>
</dbReference>
<feature type="domain" description="CzcB-like barrel-sandwich hybrid" evidence="4">
    <location>
        <begin position="60"/>
        <end position="244"/>
    </location>
</feature>
<dbReference type="Gene3D" id="1.10.287.470">
    <property type="entry name" value="Helix hairpin bin"/>
    <property type="match status" value="1"/>
</dbReference>
<proteinExistence type="inferred from homology"/>
<dbReference type="Pfam" id="PF25989">
    <property type="entry name" value="YknX_C"/>
    <property type="match status" value="1"/>
</dbReference>
<dbReference type="OrthoDB" id="2541666at2"/>
<name>A0A2A7MDA7_9CLOT</name>
<feature type="domain" description="YknX-like C-terminal permuted SH3-like" evidence="5">
    <location>
        <begin position="326"/>
        <end position="392"/>
    </location>
</feature>